<reference evidence="1 2" key="1">
    <citation type="submission" date="2020-10" db="EMBL/GenBank/DDBJ databases">
        <title>Genomic Encyclopedia of Type Strains, Phase IV (KMG-IV): sequencing the most valuable type-strain genomes for metagenomic binning, comparative biology and taxonomic classification.</title>
        <authorList>
            <person name="Goeker M."/>
        </authorList>
    </citation>
    <scope>NUCLEOTIDE SEQUENCE [LARGE SCALE GENOMIC DNA]</scope>
    <source>
        <strain evidence="1 2">DSM 4194</strain>
    </source>
</reference>
<accession>A0ABR9H3W7</accession>
<evidence type="ECO:0000313" key="2">
    <source>
        <dbReference type="Proteomes" id="UP000639010"/>
    </source>
</evidence>
<keyword evidence="2" id="KW-1185">Reference proteome</keyword>
<evidence type="ECO:0000313" key="1">
    <source>
        <dbReference type="EMBL" id="MBE1425397.1"/>
    </source>
</evidence>
<dbReference type="Proteomes" id="UP000639010">
    <property type="component" value="Unassembled WGS sequence"/>
</dbReference>
<gene>
    <name evidence="1" type="ORF">H4684_002050</name>
</gene>
<name>A0ABR9H3W7_9BACT</name>
<proteinExistence type="predicted"/>
<organism evidence="1 2">
    <name type="scientific">Desulfomicrobium macestii</name>
    <dbReference type="NCBI Taxonomy" id="90731"/>
    <lineage>
        <taxon>Bacteria</taxon>
        <taxon>Pseudomonadati</taxon>
        <taxon>Thermodesulfobacteriota</taxon>
        <taxon>Desulfovibrionia</taxon>
        <taxon>Desulfovibrionales</taxon>
        <taxon>Desulfomicrobiaceae</taxon>
        <taxon>Desulfomicrobium</taxon>
    </lineage>
</organism>
<dbReference type="EMBL" id="JADBGG010000014">
    <property type="protein sequence ID" value="MBE1425397.1"/>
    <property type="molecule type" value="Genomic_DNA"/>
</dbReference>
<comment type="caution">
    <text evidence="1">The sequence shown here is derived from an EMBL/GenBank/DDBJ whole genome shotgun (WGS) entry which is preliminary data.</text>
</comment>
<sequence length="79" mass="9179">MYEETAKVVILLKNGVHDFLFISKEWIPACAGMTPRLYRYFSYIAFIHEDTTKLFISLKMSLQKVVIPLKKGIHAFLTI</sequence>
<protein>
    <submittedName>
        <fullName evidence="1">Uncharacterized protein</fullName>
    </submittedName>
</protein>